<evidence type="ECO:0000256" key="2">
    <source>
        <dbReference type="SAM" id="Phobius"/>
    </source>
</evidence>
<dbReference type="SUPFAM" id="SSF158472">
    <property type="entry name" value="HAMP domain-like"/>
    <property type="match status" value="1"/>
</dbReference>
<dbReference type="PANTHER" id="PTHR43156">
    <property type="entry name" value="STAGE II SPORULATION PROTEIN E-RELATED"/>
    <property type="match status" value="1"/>
</dbReference>
<keyword evidence="1" id="KW-0378">Hydrolase</keyword>
<dbReference type="InterPro" id="IPR003660">
    <property type="entry name" value="HAMP_dom"/>
</dbReference>
<keyword evidence="2" id="KW-1133">Transmembrane helix</keyword>
<dbReference type="SMART" id="SM00304">
    <property type="entry name" value="HAMP"/>
    <property type="match status" value="2"/>
</dbReference>
<feature type="domain" description="HAMP" evidence="3">
    <location>
        <begin position="289"/>
        <end position="342"/>
    </location>
</feature>
<dbReference type="CDD" id="cd06225">
    <property type="entry name" value="HAMP"/>
    <property type="match status" value="1"/>
</dbReference>
<dbReference type="Proteomes" id="UP000480684">
    <property type="component" value="Unassembled WGS sequence"/>
</dbReference>
<comment type="caution">
    <text evidence="4">The sequence shown here is derived from an EMBL/GenBank/DDBJ whole genome shotgun (WGS) entry which is preliminary data.</text>
</comment>
<dbReference type="PANTHER" id="PTHR43156:SF2">
    <property type="entry name" value="STAGE II SPORULATION PROTEIN E"/>
    <property type="match status" value="1"/>
</dbReference>
<dbReference type="Gene3D" id="3.60.40.10">
    <property type="entry name" value="PPM-type phosphatase domain"/>
    <property type="match status" value="1"/>
</dbReference>
<evidence type="ECO:0000256" key="1">
    <source>
        <dbReference type="ARBA" id="ARBA00022801"/>
    </source>
</evidence>
<gene>
    <name evidence="4" type="ORF">G4223_11065</name>
</gene>
<dbReference type="GO" id="GO:0016791">
    <property type="term" value="F:phosphatase activity"/>
    <property type="evidence" value="ECO:0007669"/>
    <property type="project" value="TreeGrafter"/>
</dbReference>
<dbReference type="Pfam" id="PF00672">
    <property type="entry name" value="HAMP"/>
    <property type="match status" value="1"/>
</dbReference>
<dbReference type="InterPro" id="IPR001932">
    <property type="entry name" value="PPM-type_phosphatase-like_dom"/>
</dbReference>
<name>A0A7C9UU82_9PROT</name>
<evidence type="ECO:0000313" key="5">
    <source>
        <dbReference type="Proteomes" id="UP000480684"/>
    </source>
</evidence>
<protein>
    <submittedName>
        <fullName evidence="4">SpoIIE family protein phosphatase</fullName>
    </submittedName>
</protein>
<dbReference type="RefSeq" id="WP_163679287.1">
    <property type="nucleotide sequence ID" value="NZ_JAAIYP010000038.1"/>
</dbReference>
<evidence type="ECO:0000259" key="3">
    <source>
        <dbReference type="PROSITE" id="PS50885"/>
    </source>
</evidence>
<keyword evidence="5" id="KW-1185">Reference proteome</keyword>
<dbReference type="GO" id="GO:0007165">
    <property type="term" value="P:signal transduction"/>
    <property type="evidence" value="ECO:0007669"/>
    <property type="project" value="InterPro"/>
</dbReference>
<dbReference type="SUPFAM" id="SSF81606">
    <property type="entry name" value="PP2C-like"/>
    <property type="match status" value="1"/>
</dbReference>
<sequence>MTGGRDSSLRTRLLALVLAAMAALIAIAVAAAVVRENDARAAVGEMMRDNLRLAWREAMNQTAGALAGEAHAILADFDTVDAMNMGDATQLSSALAPYLHRLRERFGSGRVEVLSGTGRTVFNSGGEFVWRPILGAEAVAHVLEGDALDVLQTDWTRSVVAVHAAAVGADLVLTVSAGVAPTLKQLAQAVGGEVMIVNRRGRLLAGTAPDLWQALDDGNPDMHWVEVDGRVLAVVSLPLSYPDGLTARLVSTRDVTELATRRSRTQAWSLGLAALGVLAVAVGLWVWLKRMFAPLAVAVGALRALSAGDTSVVVDSGGRNDEIGRMAQAVDSFRDRMARLARLDRAQKNQRRRQERFIHHEMNTLAGTLDELARDEILRDLAEIEKGGGDEEPGDLGMMARALHKMSLRVRQQQQHLQQLVDDLTEALKMKAAYFQLQQELDIARQIQLSMLPVDFPRDNPRVELHARMHPAKEVGGDFYDFFFIDDDRLGVVIADVSGKGVPAALFMAISRTLLKATALFGATPARCLANLNNLLVENNEKDLFVTVFYGILDLRSGELSYCNAGHNPPLLLHADGRTSVLPRTKGAALAMFPDMPQKDGAIQLGDGDLLFLFTDGVTEAQDVQGQLFGDPRLVQVLSALAGQDPATVIEEINRAVADFADEAPQFDDITCLAARWKPTP</sequence>
<dbReference type="GO" id="GO:0016020">
    <property type="term" value="C:membrane"/>
    <property type="evidence" value="ECO:0007669"/>
    <property type="project" value="InterPro"/>
</dbReference>
<dbReference type="SMART" id="SM00331">
    <property type="entry name" value="PP2C_SIG"/>
    <property type="match status" value="1"/>
</dbReference>
<dbReference type="InterPro" id="IPR036457">
    <property type="entry name" value="PPM-type-like_dom_sf"/>
</dbReference>
<dbReference type="Pfam" id="PF07228">
    <property type="entry name" value="SpoIIE"/>
    <property type="match status" value="1"/>
</dbReference>
<dbReference type="EMBL" id="JAAIYP010000038">
    <property type="protein sequence ID" value="NFV80647.1"/>
    <property type="molecule type" value="Genomic_DNA"/>
</dbReference>
<keyword evidence="2" id="KW-0472">Membrane</keyword>
<dbReference type="Gene3D" id="6.10.340.10">
    <property type="match status" value="1"/>
</dbReference>
<dbReference type="InterPro" id="IPR052016">
    <property type="entry name" value="Bact_Sigma-Reg"/>
</dbReference>
<evidence type="ECO:0000313" key="4">
    <source>
        <dbReference type="EMBL" id="NFV80647.1"/>
    </source>
</evidence>
<reference evidence="4 5" key="1">
    <citation type="submission" date="2020-02" db="EMBL/GenBank/DDBJ databases">
        <authorList>
            <person name="Dziuba M."/>
            <person name="Kuznetsov B."/>
            <person name="Mardanov A."/>
            <person name="Ravin N."/>
            <person name="Grouzdev D."/>
        </authorList>
    </citation>
    <scope>NUCLEOTIDE SEQUENCE [LARGE SCALE GENOMIC DNA]</scope>
    <source>
        <strain evidence="4 5">SpK</strain>
    </source>
</reference>
<feature type="transmembrane region" description="Helical" evidence="2">
    <location>
        <begin position="267"/>
        <end position="288"/>
    </location>
</feature>
<proteinExistence type="predicted"/>
<dbReference type="AlphaFoldDB" id="A0A7C9UU82"/>
<accession>A0A7C9UU82</accession>
<organism evidence="4 5">
    <name type="scientific">Magnetospirillum aberrantis SpK</name>
    <dbReference type="NCBI Taxonomy" id="908842"/>
    <lineage>
        <taxon>Bacteria</taxon>
        <taxon>Pseudomonadati</taxon>
        <taxon>Pseudomonadota</taxon>
        <taxon>Alphaproteobacteria</taxon>
        <taxon>Rhodospirillales</taxon>
        <taxon>Rhodospirillaceae</taxon>
        <taxon>Magnetospirillum</taxon>
    </lineage>
</organism>
<keyword evidence="2" id="KW-0812">Transmembrane</keyword>
<dbReference type="PROSITE" id="PS50885">
    <property type="entry name" value="HAMP"/>
    <property type="match status" value="1"/>
</dbReference>